<evidence type="ECO:0000256" key="1">
    <source>
        <dbReference type="ARBA" id="ARBA00007320"/>
    </source>
</evidence>
<comment type="subunit">
    <text evidence="4">Part of the 50S ribosomal subunit.</text>
</comment>
<evidence type="ECO:0000313" key="6">
    <source>
        <dbReference type="EMBL" id="OGD64899.1"/>
    </source>
</evidence>
<keyword evidence="2 4" id="KW-0689">Ribosomal protein</keyword>
<dbReference type="EMBL" id="MEZX01000002">
    <property type="protein sequence ID" value="OGD64899.1"/>
    <property type="molecule type" value="Genomic_DNA"/>
</dbReference>
<evidence type="ECO:0000256" key="2">
    <source>
        <dbReference type="ARBA" id="ARBA00022980"/>
    </source>
</evidence>
<dbReference type="InterPro" id="IPR036227">
    <property type="entry name" value="Ribosomal_uL15/eL18_sf"/>
</dbReference>
<dbReference type="NCBIfam" id="TIGR01071">
    <property type="entry name" value="rplO_bact"/>
    <property type="match status" value="1"/>
</dbReference>
<dbReference type="InterPro" id="IPR030878">
    <property type="entry name" value="Ribosomal_uL15"/>
</dbReference>
<dbReference type="PANTHER" id="PTHR12934">
    <property type="entry name" value="50S RIBOSOMAL PROTEIN L15"/>
    <property type="match status" value="1"/>
</dbReference>
<comment type="function">
    <text evidence="4">Binds to the 23S rRNA.</text>
</comment>
<name>A0A1F5EBV4_9BACT</name>
<keyword evidence="4" id="KW-0694">RNA-binding</keyword>
<comment type="similarity">
    <text evidence="1 4">Belongs to the universal ribosomal protein uL15 family.</text>
</comment>
<dbReference type="GO" id="GO:0019843">
    <property type="term" value="F:rRNA binding"/>
    <property type="evidence" value="ECO:0007669"/>
    <property type="project" value="UniProtKB-UniRule"/>
</dbReference>
<evidence type="ECO:0000256" key="5">
    <source>
        <dbReference type="SAM" id="MobiDB-lite"/>
    </source>
</evidence>
<dbReference type="GO" id="GO:0022625">
    <property type="term" value="C:cytosolic large ribosomal subunit"/>
    <property type="evidence" value="ECO:0007669"/>
    <property type="project" value="TreeGrafter"/>
</dbReference>
<dbReference type="HAMAP" id="MF_01341">
    <property type="entry name" value="Ribosomal_uL15"/>
    <property type="match status" value="1"/>
</dbReference>
<dbReference type="Proteomes" id="UP000177481">
    <property type="component" value="Unassembled WGS sequence"/>
</dbReference>
<dbReference type="GO" id="GO:0003735">
    <property type="term" value="F:structural constituent of ribosome"/>
    <property type="evidence" value="ECO:0007669"/>
    <property type="project" value="InterPro"/>
</dbReference>
<accession>A0A1F5EBV4</accession>
<dbReference type="GO" id="GO:0006412">
    <property type="term" value="P:translation"/>
    <property type="evidence" value="ECO:0007669"/>
    <property type="project" value="UniProtKB-UniRule"/>
</dbReference>
<feature type="compositionally biased region" description="Gly residues" evidence="5">
    <location>
        <begin position="22"/>
        <end position="34"/>
    </location>
</feature>
<protein>
    <recommendedName>
        <fullName evidence="4">Large ribosomal subunit protein uL15</fullName>
    </recommendedName>
</protein>
<proteinExistence type="inferred from homology"/>
<keyword evidence="4" id="KW-0699">rRNA-binding</keyword>
<evidence type="ECO:0000256" key="3">
    <source>
        <dbReference type="ARBA" id="ARBA00023274"/>
    </source>
</evidence>
<dbReference type="SUPFAM" id="SSF52080">
    <property type="entry name" value="Ribosomal proteins L15p and L18e"/>
    <property type="match status" value="1"/>
</dbReference>
<evidence type="ECO:0000256" key="4">
    <source>
        <dbReference type="HAMAP-Rule" id="MF_01341"/>
    </source>
</evidence>
<sequence length="139" mass="15068">MSLTDVFRSGKNRGRARVGRGIAAGGGKTAGRGTKGQNARAGAGRKVKAWFEGGQTPLFRRLPKKRGFTHLVKKPAAVTTSTINRFYKDDEIVSCETLVAKKILRAKDIKAGVKIIKREQLVVKVKFDGVKTSQSLAEA</sequence>
<reference evidence="6 7" key="1">
    <citation type="journal article" date="2016" name="Nat. Commun.">
        <title>Thousands of microbial genomes shed light on interconnected biogeochemical processes in an aquifer system.</title>
        <authorList>
            <person name="Anantharaman K."/>
            <person name="Brown C.T."/>
            <person name="Hug L.A."/>
            <person name="Sharon I."/>
            <person name="Castelle C.J."/>
            <person name="Probst A.J."/>
            <person name="Thomas B.C."/>
            <person name="Singh A."/>
            <person name="Wilkins M.J."/>
            <person name="Karaoz U."/>
            <person name="Brodie E.L."/>
            <person name="Williams K.H."/>
            <person name="Hubbard S.S."/>
            <person name="Banfield J.F."/>
        </authorList>
    </citation>
    <scope>NUCLEOTIDE SEQUENCE [LARGE SCALE GENOMIC DNA]</scope>
</reference>
<keyword evidence="3 4" id="KW-0687">Ribonucleoprotein</keyword>
<dbReference type="AlphaFoldDB" id="A0A1F5EBV4"/>
<dbReference type="PANTHER" id="PTHR12934:SF11">
    <property type="entry name" value="LARGE RIBOSOMAL SUBUNIT PROTEIN UL15M"/>
    <property type="match status" value="1"/>
</dbReference>
<organism evidence="6 7">
    <name type="scientific">Candidatus Berkelbacteria bacterium RIFCSPLOWO2_01_FULL_50_28</name>
    <dbReference type="NCBI Taxonomy" id="1797471"/>
    <lineage>
        <taxon>Bacteria</taxon>
        <taxon>Candidatus Berkelbacteria</taxon>
    </lineage>
</organism>
<dbReference type="InterPro" id="IPR005749">
    <property type="entry name" value="Ribosomal_uL15_bac-type"/>
</dbReference>
<evidence type="ECO:0000313" key="7">
    <source>
        <dbReference type="Proteomes" id="UP000177481"/>
    </source>
</evidence>
<gene>
    <name evidence="4" type="primary">rplO</name>
    <name evidence="6" type="ORF">A3A71_02540</name>
</gene>
<dbReference type="STRING" id="1797471.A3A71_02540"/>
<comment type="caution">
    <text evidence="6">The sequence shown here is derived from an EMBL/GenBank/DDBJ whole genome shotgun (WGS) entry which is preliminary data.</text>
</comment>
<feature type="region of interest" description="Disordered" evidence="5">
    <location>
        <begin position="1"/>
        <end position="42"/>
    </location>
</feature>